<protein>
    <recommendedName>
        <fullName evidence="8">Protein ABIL5</fullName>
    </recommendedName>
</protein>
<dbReference type="Proteomes" id="UP000053144">
    <property type="component" value="Chromosome 11"/>
</dbReference>
<accession>A0A0L9VSE6</accession>
<evidence type="ECO:0000256" key="1">
    <source>
        <dbReference type="ARBA" id="ARBA00010020"/>
    </source>
</evidence>
<organism evidence="5 6">
    <name type="scientific">Phaseolus angularis</name>
    <name type="common">Azuki bean</name>
    <name type="synonym">Vigna angularis</name>
    <dbReference type="NCBI Taxonomy" id="3914"/>
    <lineage>
        <taxon>Eukaryota</taxon>
        <taxon>Viridiplantae</taxon>
        <taxon>Streptophyta</taxon>
        <taxon>Embryophyta</taxon>
        <taxon>Tracheophyta</taxon>
        <taxon>Spermatophyta</taxon>
        <taxon>Magnoliopsida</taxon>
        <taxon>eudicotyledons</taxon>
        <taxon>Gunneridae</taxon>
        <taxon>Pentapetalae</taxon>
        <taxon>rosids</taxon>
        <taxon>fabids</taxon>
        <taxon>Fabales</taxon>
        <taxon>Fabaceae</taxon>
        <taxon>Papilionoideae</taxon>
        <taxon>50 kb inversion clade</taxon>
        <taxon>NPAAA clade</taxon>
        <taxon>indigoferoid/millettioid clade</taxon>
        <taxon>Phaseoleae</taxon>
        <taxon>Vigna</taxon>
    </lineage>
</organism>
<gene>
    <name evidence="4" type="ORF">HKW66_Vig0016660</name>
    <name evidence="5" type="ORF">LR48_Vigan11g083500</name>
</gene>
<reference evidence="4 7" key="3">
    <citation type="submission" date="2020-05" db="EMBL/GenBank/DDBJ databases">
        <title>Vigna angularis (adzuki bean) Var. LongXiaoDou No. 4 denovo assembly.</title>
        <authorList>
            <person name="Xiang H."/>
        </authorList>
    </citation>
    <scope>NUCLEOTIDE SEQUENCE [LARGE SCALE GENOMIC DNA]</scope>
    <source>
        <tissue evidence="4">Leaf</tissue>
    </source>
</reference>
<reference evidence="5" key="2">
    <citation type="submission" date="2015-02" db="EMBL/GenBank/DDBJ databases">
        <authorList>
            <person name="Chooi Y.-H."/>
        </authorList>
    </citation>
    <scope>NUCLEOTIDE SEQUENCE</scope>
    <source>
        <tissue evidence="5">Seedling</tissue>
    </source>
</reference>
<evidence type="ECO:0000256" key="3">
    <source>
        <dbReference type="SAM" id="MobiDB-lite"/>
    </source>
</evidence>
<feature type="compositionally biased region" description="Basic and acidic residues" evidence="3">
    <location>
        <begin position="148"/>
        <end position="158"/>
    </location>
</feature>
<feature type="region of interest" description="Disordered" evidence="3">
    <location>
        <begin position="136"/>
        <end position="158"/>
    </location>
</feature>
<evidence type="ECO:0000313" key="4">
    <source>
        <dbReference type="EMBL" id="KAG2411001.1"/>
    </source>
</evidence>
<dbReference type="Gene3D" id="6.10.140.1620">
    <property type="match status" value="1"/>
</dbReference>
<dbReference type="InterPro" id="IPR028457">
    <property type="entry name" value="ABI"/>
</dbReference>
<dbReference type="EMBL" id="JABFOF010000001">
    <property type="protein sequence ID" value="KAG2411001.1"/>
    <property type="molecule type" value="Genomic_DNA"/>
</dbReference>
<dbReference type="PANTHER" id="PTHR10460">
    <property type="entry name" value="ABL INTERACTOR FAMILY MEMBER"/>
    <property type="match status" value="1"/>
</dbReference>
<evidence type="ECO:0000313" key="7">
    <source>
        <dbReference type="Proteomes" id="UP000743370"/>
    </source>
</evidence>
<comment type="similarity">
    <text evidence="1">Belongs to the ABI family.</text>
</comment>
<evidence type="ECO:0000313" key="6">
    <source>
        <dbReference type="Proteomes" id="UP000053144"/>
    </source>
</evidence>
<dbReference type="Proteomes" id="UP000743370">
    <property type="component" value="Unassembled WGS sequence"/>
</dbReference>
<evidence type="ECO:0000256" key="2">
    <source>
        <dbReference type="ARBA" id="ARBA00025223"/>
    </source>
</evidence>
<dbReference type="AlphaFoldDB" id="A0A0L9VSE6"/>
<name>A0A0L9VSE6_PHAAN</name>
<dbReference type="OrthoDB" id="2159336at2759"/>
<dbReference type="OMA" id="NPKFHFQ"/>
<evidence type="ECO:0008006" key="8">
    <source>
        <dbReference type="Google" id="ProtNLM"/>
    </source>
</evidence>
<dbReference type="KEGG" id="var:108347217"/>
<evidence type="ECO:0000313" key="5">
    <source>
        <dbReference type="EMBL" id="KOM57802.1"/>
    </source>
</evidence>
<proteinExistence type="inferred from homology"/>
<comment type="function">
    <text evidence="2">Involved in regulation of actin and microtubule organization. Part of a WAVE complex that activates the Arp2/3 complex.</text>
</comment>
<dbReference type="Gramene" id="KOM57802">
    <property type="protein sequence ID" value="KOM57802"/>
    <property type="gene ID" value="LR48_Vigan11g083500"/>
</dbReference>
<reference evidence="6" key="1">
    <citation type="journal article" date="2015" name="Proc. Natl. Acad. Sci. U.S.A.">
        <title>Genome sequencing of adzuki bean (Vigna angularis) provides insight into high starch and low fat accumulation and domestication.</title>
        <authorList>
            <person name="Yang K."/>
            <person name="Tian Z."/>
            <person name="Chen C."/>
            <person name="Luo L."/>
            <person name="Zhao B."/>
            <person name="Wang Z."/>
            <person name="Yu L."/>
            <person name="Li Y."/>
            <person name="Sun Y."/>
            <person name="Li W."/>
            <person name="Chen Y."/>
            <person name="Li Y."/>
            <person name="Zhang Y."/>
            <person name="Ai D."/>
            <person name="Zhao J."/>
            <person name="Shang C."/>
            <person name="Ma Y."/>
            <person name="Wu B."/>
            <person name="Wang M."/>
            <person name="Gao L."/>
            <person name="Sun D."/>
            <person name="Zhang P."/>
            <person name="Guo F."/>
            <person name="Wang W."/>
            <person name="Li Y."/>
            <person name="Wang J."/>
            <person name="Varshney R.K."/>
            <person name="Wang J."/>
            <person name="Ling H.Q."/>
            <person name="Wan P."/>
        </authorList>
    </citation>
    <scope>NUCLEOTIDE SEQUENCE</scope>
    <source>
        <strain evidence="6">cv. Jingnong 6</strain>
    </source>
</reference>
<dbReference type="STRING" id="3914.A0A0L9VSE6"/>
<dbReference type="EMBL" id="CM003381">
    <property type="protein sequence ID" value="KOM57802.1"/>
    <property type="molecule type" value="Genomic_DNA"/>
</dbReference>
<sequence length="252" mass="28906">MMELNVRSIADAEVEETMRFDKSLQELRELRSQLHKAAEYCETAFSKSEENNDVVDDTKEYICKSIVTVIDHLGNVSSNLDGLISHTNAFSEAELRIQCLQQRLLSCQQYARKLAVSKMQCNENSLRFHSRYLSPSPSLVERSSSKKVTRDSESEAPLKLDDKHLPETYEDLPLFMYTHKPPVDQNLKPTTGTLNSHNNLAMVAPIKDGLSFLSKVPNPKFHFQSTQKVGRHRRSLHGSDILWLFRRSKRVQ</sequence>
<dbReference type="PANTHER" id="PTHR10460:SF11">
    <property type="entry name" value="PROTEIN ABIL5-RELATED"/>
    <property type="match status" value="1"/>
</dbReference>